<gene>
    <name evidence="2" type="ORF">N308_09516</name>
</gene>
<feature type="non-terminal residue" evidence="2">
    <location>
        <position position="1"/>
    </location>
</feature>
<sequence>ELKISSFRGLYINWYYGNKTVLILCCLVPLCYNHIFVFQ</sequence>
<keyword evidence="3" id="KW-1185">Reference proteome</keyword>
<name>A0A093JPX4_STRCA</name>
<dbReference type="EMBL" id="KL206270">
    <property type="protein sequence ID" value="KFV80734.1"/>
    <property type="molecule type" value="Genomic_DNA"/>
</dbReference>
<keyword evidence="1" id="KW-0812">Transmembrane</keyword>
<evidence type="ECO:0000313" key="2">
    <source>
        <dbReference type="EMBL" id="KFV80734.1"/>
    </source>
</evidence>
<evidence type="ECO:0000256" key="1">
    <source>
        <dbReference type="SAM" id="Phobius"/>
    </source>
</evidence>
<evidence type="ECO:0000313" key="3">
    <source>
        <dbReference type="Proteomes" id="UP000053584"/>
    </source>
</evidence>
<proteinExistence type="predicted"/>
<reference evidence="2 3" key="1">
    <citation type="submission" date="2014-04" db="EMBL/GenBank/DDBJ databases">
        <title>Genome evolution of avian class.</title>
        <authorList>
            <person name="Zhang G."/>
            <person name="Li C."/>
        </authorList>
    </citation>
    <scope>NUCLEOTIDE SEQUENCE [LARGE SCALE GENOMIC DNA]</scope>
    <source>
        <strain evidence="2">BGI_N308</strain>
    </source>
</reference>
<keyword evidence="1" id="KW-1133">Transmembrane helix</keyword>
<feature type="transmembrane region" description="Helical" evidence="1">
    <location>
        <begin position="20"/>
        <end position="38"/>
    </location>
</feature>
<protein>
    <submittedName>
        <fullName evidence="2">Uncharacterized protein</fullName>
    </submittedName>
</protein>
<organism evidence="2 3">
    <name type="scientific">Struthio camelus australis</name>
    <dbReference type="NCBI Taxonomy" id="441894"/>
    <lineage>
        <taxon>Eukaryota</taxon>
        <taxon>Metazoa</taxon>
        <taxon>Chordata</taxon>
        <taxon>Craniata</taxon>
        <taxon>Vertebrata</taxon>
        <taxon>Euteleostomi</taxon>
        <taxon>Archelosauria</taxon>
        <taxon>Archosauria</taxon>
        <taxon>Dinosauria</taxon>
        <taxon>Saurischia</taxon>
        <taxon>Theropoda</taxon>
        <taxon>Coelurosauria</taxon>
        <taxon>Aves</taxon>
        <taxon>Palaeognathae</taxon>
        <taxon>Struthioniformes</taxon>
        <taxon>Struthionidae</taxon>
        <taxon>Struthio</taxon>
    </lineage>
</organism>
<dbReference type="Proteomes" id="UP000053584">
    <property type="component" value="Unassembled WGS sequence"/>
</dbReference>
<accession>A0A093JPX4</accession>
<feature type="non-terminal residue" evidence="2">
    <location>
        <position position="39"/>
    </location>
</feature>
<dbReference type="AlphaFoldDB" id="A0A093JPX4"/>
<keyword evidence="1" id="KW-0472">Membrane</keyword>